<name>A0A418V276_9DEIO</name>
<accession>A0A418V276</accession>
<sequence>MLYAPLSVPCPHFRNGDARRVHQVHEGRFSSAWCFTACHVDVQLRCRTSTDWSSGETPGGGKPPFMHLMNTPGVAVPEMWAWNGEGAYNMRYDLETWAALAFLLGVSADAVTFSSPKDGFSITAPAGWKQASYPGTNVVFMAPKPLASFQPNVNVLVQPLPAGITQKKYHDLSLKQLDTVMTDGKILSQRATTLGGQPANEVIYQGRQGKATLYFHATYAVKGRQAYILTGTTVLGSQATLLPAMKTFVSSFKILS</sequence>
<dbReference type="AlphaFoldDB" id="A0A418V276"/>
<keyword evidence="2" id="KW-1185">Reference proteome</keyword>
<dbReference type="Pfam" id="PF08786">
    <property type="entry name" value="DcrB"/>
    <property type="match status" value="1"/>
</dbReference>
<dbReference type="Proteomes" id="UP000286287">
    <property type="component" value="Unassembled WGS sequence"/>
</dbReference>
<dbReference type="EMBL" id="QYUJ01000015">
    <property type="protein sequence ID" value="RJF70156.1"/>
    <property type="molecule type" value="Genomic_DNA"/>
</dbReference>
<dbReference type="Gene3D" id="3.40.1000.10">
    <property type="entry name" value="Mog1/PsbP, alpha/beta/alpha sandwich"/>
    <property type="match status" value="1"/>
</dbReference>
<comment type="caution">
    <text evidence="1">The sequence shown here is derived from an EMBL/GenBank/DDBJ whole genome shotgun (WGS) entry which is preliminary data.</text>
</comment>
<dbReference type="SUPFAM" id="SSF55724">
    <property type="entry name" value="Mog1p/PsbP-like"/>
    <property type="match status" value="1"/>
</dbReference>
<dbReference type="InterPro" id="IPR016123">
    <property type="entry name" value="Mog1/PsbP_a/b/a-sand"/>
</dbReference>
<evidence type="ECO:0000313" key="1">
    <source>
        <dbReference type="EMBL" id="RJF70156.1"/>
    </source>
</evidence>
<organism evidence="1 2">
    <name type="scientific">Deinococcus cavernae</name>
    <dbReference type="NCBI Taxonomy" id="2320857"/>
    <lineage>
        <taxon>Bacteria</taxon>
        <taxon>Thermotogati</taxon>
        <taxon>Deinococcota</taxon>
        <taxon>Deinococci</taxon>
        <taxon>Deinococcales</taxon>
        <taxon>Deinococcaceae</taxon>
        <taxon>Deinococcus</taxon>
    </lineage>
</organism>
<dbReference type="InterPro" id="IPR014894">
    <property type="entry name" value="DcrB/EagT6"/>
</dbReference>
<proteinExistence type="predicted"/>
<reference evidence="1 2" key="1">
    <citation type="submission" date="2018-09" db="EMBL/GenBank/DDBJ databases">
        <authorList>
            <person name="Zhu H."/>
        </authorList>
    </citation>
    <scope>NUCLEOTIDE SEQUENCE [LARGE SCALE GENOMIC DNA]</scope>
    <source>
        <strain evidence="1 2">K2S05-167</strain>
    </source>
</reference>
<evidence type="ECO:0000313" key="2">
    <source>
        <dbReference type="Proteomes" id="UP000286287"/>
    </source>
</evidence>
<protein>
    <submittedName>
        <fullName evidence="1">DUF1795 domain-containing protein</fullName>
    </submittedName>
</protein>
<gene>
    <name evidence="1" type="ORF">D3875_20180</name>
</gene>